<comment type="catalytic activity">
    <reaction evidence="7">
        <text>1,5-bis(diphospho)-1D-myo-inositol 2,3,4,6-tetrakisphosphate + H2O = 1-diphospho-1D-myo-inositol 2,3,4,5,6-pentakisphosphate + phosphate + 2 H(+)</text>
        <dbReference type="Rhea" id="RHEA:79699"/>
        <dbReference type="ChEBI" id="CHEBI:15377"/>
        <dbReference type="ChEBI" id="CHEBI:15378"/>
        <dbReference type="ChEBI" id="CHEBI:43474"/>
        <dbReference type="ChEBI" id="CHEBI:74946"/>
        <dbReference type="ChEBI" id="CHEBI:77983"/>
        <dbReference type="EC" id="3.6.1.52"/>
    </reaction>
    <physiologicalReaction direction="left-to-right" evidence="7">
        <dbReference type="Rhea" id="RHEA:79700"/>
    </physiologicalReaction>
</comment>
<dbReference type="InterPro" id="IPR029021">
    <property type="entry name" value="Prot-tyrosine_phosphatase-like"/>
</dbReference>
<dbReference type="PROSITE" id="PS00383">
    <property type="entry name" value="TYR_PHOSPHATASE_1"/>
    <property type="match status" value="1"/>
</dbReference>
<organism evidence="10 11">
    <name type="scientific">Monilinia fructicola</name>
    <name type="common">Brown rot fungus</name>
    <name type="synonym">Ciboria fructicola</name>
    <dbReference type="NCBI Taxonomy" id="38448"/>
    <lineage>
        <taxon>Eukaryota</taxon>
        <taxon>Fungi</taxon>
        <taxon>Dikarya</taxon>
        <taxon>Ascomycota</taxon>
        <taxon>Pezizomycotina</taxon>
        <taxon>Leotiomycetes</taxon>
        <taxon>Helotiales</taxon>
        <taxon>Sclerotiniaceae</taxon>
        <taxon>Monilinia</taxon>
    </lineage>
</organism>
<comment type="catalytic activity">
    <reaction evidence="6">
        <text>5-diphospho-1D-myo-inositol 1,2,3,4,6-pentakisphosphate + H2O = 1D-myo-inositol hexakisphosphate + phosphate + H(+)</text>
        <dbReference type="Rhea" id="RHEA:22384"/>
        <dbReference type="ChEBI" id="CHEBI:15377"/>
        <dbReference type="ChEBI" id="CHEBI:15378"/>
        <dbReference type="ChEBI" id="CHEBI:43474"/>
        <dbReference type="ChEBI" id="CHEBI:58130"/>
        <dbReference type="ChEBI" id="CHEBI:58628"/>
        <dbReference type="EC" id="3.6.1.52"/>
    </reaction>
    <physiologicalReaction direction="left-to-right" evidence="6">
        <dbReference type="Rhea" id="RHEA:22385"/>
    </physiologicalReaction>
</comment>
<evidence type="ECO:0000256" key="6">
    <source>
        <dbReference type="ARBA" id="ARBA00047342"/>
    </source>
</evidence>
<keyword evidence="3" id="KW-0963">Cytoplasm</keyword>
<proteinExistence type="inferred from homology"/>
<evidence type="ECO:0000256" key="3">
    <source>
        <dbReference type="ARBA" id="ARBA00022490"/>
    </source>
</evidence>
<dbReference type="Gene3D" id="3.90.190.10">
    <property type="entry name" value="Protein tyrosine phosphatase superfamily"/>
    <property type="match status" value="1"/>
</dbReference>
<dbReference type="VEuPathDB" id="FungiDB:MFRU_015g01940"/>
<evidence type="ECO:0000256" key="4">
    <source>
        <dbReference type="ARBA" id="ARBA00022801"/>
    </source>
</evidence>
<sequence>MAEEPVAKISRRSTRTFVGEQGAMELGNVGVAMVPHETRHSNGHDEKAKEKDKQKEKQERGGRSSSHQTPLEALSGPVVDSIKSLDAAKALAKDDQEGRPLNFGVIVPNAIYRSSFPQEEDFGYLASLGLKSIVTLVKKEFPPGFLAFIEAQGIRHYVIEMQGTKKVDIPEHIMNQIMRISLDKENHPLLIHCNHGKHRTGCAAAIIRHVSGWGVPSIVEEYKRYAEPKAREVDIKYITEYKVSSLSGLYHNNLDKPPVRKHSKTARIIVLTALLLWTDIGYAVRVRADANTEFKGFNMGALDVELCQTSLLLDIGLFLEYSLL</sequence>
<name>A0A5M9K2E9_MONFR</name>
<dbReference type="Pfam" id="PF03162">
    <property type="entry name" value="Y_phosphatase2"/>
    <property type="match status" value="1"/>
</dbReference>
<dbReference type="CDD" id="cd18538">
    <property type="entry name" value="PFA-DSP_unk"/>
    <property type="match status" value="1"/>
</dbReference>
<dbReference type="InterPro" id="IPR020422">
    <property type="entry name" value="TYR_PHOSPHATASE_DUAL_dom"/>
</dbReference>
<evidence type="ECO:0000256" key="1">
    <source>
        <dbReference type="ARBA" id="ARBA00004496"/>
    </source>
</evidence>
<dbReference type="PANTHER" id="PTHR31126">
    <property type="entry name" value="TYROSINE-PROTEIN PHOSPHATASE"/>
    <property type="match status" value="1"/>
</dbReference>
<feature type="domain" description="Tyrosine-protein phosphatase" evidence="9">
    <location>
        <begin position="102"/>
        <end position="255"/>
    </location>
</feature>
<evidence type="ECO:0000313" key="10">
    <source>
        <dbReference type="EMBL" id="KAA8574306.1"/>
    </source>
</evidence>
<comment type="similarity">
    <text evidence="5">Belongs to the protein-tyrosine phosphatase family. Atypical dual-specificity phosphatase Siw14-like subfamily.</text>
</comment>
<evidence type="ECO:0000256" key="2">
    <source>
        <dbReference type="ARBA" id="ARBA00012527"/>
    </source>
</evidence>
<comment type="subcellular location">
    <subcellularLocation>
        <location evidence="1">Cytoplasm</location>
    </subcellularLocation>
</comment>
<dbReference type="GO" id="GO:0052840">
    <property type="term" value="F:inositol diphosphate tetrakisphosphate diphosphatase activity"/>
    <property type="evidence" value="ECO:0007669"/>
    <property type="project" value="TreeGrafter"/>
</dbReference>
<dbReference type="InterPro" id="IPR004861">
    <property type="entry name" value="Siw14-like"/>
</dbReference>
<keyword evidence="4" id="KW-0378">Hydrolase</keyword>
<evidence type="ECO:0000256" key="8">
    <source>
        <dbReference type="SAM" id="MobiDB-lite"/>
    </source>
</evidence>
<protein>
    <recommendedName>
        <fullName evidence="2">diphosphoinositol-polyphosphate diphosphatase</fullName>
        <ecNumber evidence="2">3.6.1.52</ecNumber>
    </recommendedName>
</protein>
<feature type="region of interest" description="Disordered" evidence="8">
    <location>
        <begin position="1"/>
        <end position="75"/>
    </location>
</feature>
<evidence type="ECO:0000259" key="9">
    <source>
        <dbReference type="PROSITE" id="PS50054"/>
    </source>
</evidence>
<dbReference type="FunFam" id="3.90.190.10:FF:000035">
    <property type="entry name" value="Tyrosine phosphatase, putative"/>
    <property type="match status" value="1"/>
</dbReference>
<dbReference type="GO" id="GO:0005737">
    <property type="term" value="C:cytoplasm"/>
    <property type="evidence" value="ECO:0007669"/>
    <property type="project" value="UniProtKB-SubCell"/>
</dbReference>
<evidence type="ECO:0000313" key="11">
    <source>
        <dbReference type="Proteomes" id="UP000322873"/>
    </source>
</evidence>
<dbReference type="GO" id="GO:0016791">
    <property type="term" value="F:phosphatase activity"/>
    <property type="evidence" value="ECO:0007669"/>
    <property type="project" value="TreeGrafter"/>
</dbReference>
<dbReference type="Proteomes" id="UP000322873">
    <property type="component" value="Unassembled WGS sequence"/>
</dbReference>
<dbReference type="InterPro" id="IPR016130">
    <property type="entry name" value="Tyr_Pase_AS"/>
</dbReference>
<dbReference type="PROSITE" id="PS50054">
    <property type="entry name" value="TYR_PHOSPHATASE_DUAL"/>
    <property type="match status" value="1"/>
</dbReference>
<accession>A0A5M9K2E9</accession>
<evidence type="ECO:0000256" key="5">
    <source>
        <dbReference type="ARBA" id="ARBA00044949"/>
    </source>
</evidence>
<comment type="caution">
    <text evidence="10">The sequence shown here is derived from an EMBL/GenBank/DDBJ whole genome shotgun (WGS) entry which is preliminary data.</text>
</comment>
<keyword evidence="11" id="KW-1185">Reference proteome</keyword>
<dbReference type="EMBL" id="VICG01000003">
    <property type="protein sequence ID" value="KAA8574306.1"/>
    <property type="molecule type" value="Genomic_DNA"/>
</dbReference>
<dbReference type="AlphaFoldDB" id="A0A5M9K2E9"/>
<dbReference type="PANTHER" id="PTHR31126:SF48">
    <property type="entry name" value="INOSITOL PHOSPHATASE SIW14"/>
    <property type="match status" value="1"/>
</dbReference>
<gene>
    <name evidence="10" type="ORF">EYC84_005797</name>
</gene>
<dbReference type="SUPFAM" id="SSF52799">
    <property type="entry name" value="(Phosphotyrosine protein) phosphatases II"/>
    <property type="match status" value="1"/>
</dbReference>
<dbReference type="EC" id="3.6.1.52" evidence="2"/>
<reference evidence="10 11" key="1">
    <citation type="submission" date="2019-06" db="EMBL/GenBank/DDBJ databases">
        <title>Genome Sequence of the Brown Rot Fungal Pathogen Monilinia fructicola.</title>
        <authorList>
            <person name="De Miccolis Angelini R.M."/>
            <person name="Landi L."/>
            <person name="Abate D."/>
            <person name="Pollastro S."/>
            <person name="Romanazzi G."/>
            <person name="Faretra F."/>
        </authorList>
    </citation>
    <scope>NUCLEOTIDE SEQUENCE [LARGE SCALE GENOMIC DNA]</scope>
    <source>
        <strain evidence="10 11">Mfrc123</strain>
    </source>
</reference>
<feature type="compositionally biased region" description="Basic and acidic residues" evidence="8">
    <location>
        <begin position="36"/>
        <end position="62"/>
    </location>
</feature>
<evidence type="ECO:0000256" key="7">
    <source>
        <dbReference type="ARBA" id="ARBA00047927"/>
    </source>
</evidence>